<proteinExistence type="predicted"/>
<accession>A0A8R2D4L2</accession>
<evidence type="ECO:0000313" key="1">
    <source>
        <dbReference type="EnsemblMetazoa" id="XP_016661227.1"/>
    </source>
</evidence>
<reference evidence="2" key="1">
    <citation type="submission" date="2010-06" db="EMBL/GenBank/DDBJ databases">
        <authorList>
            <person name="Jiang H."/>
            <person name="Abraham K."/>
            <person name="Ali S."/>
            <person name="Alsbrooks S.L."/>
            <person name="Anim B.N."/>
            <person name="Anosike U.S."/>
            <person name="Attaway T."/>
            <person name="Bandaranaike D.P."/>
            <person name="Battles P.K."/>
            <person name="Bell S.N."/>
            <person name="Bell A.V."/>
            <person name="Beltran B."/>
            <person name="Bickham C."/>
            <person name="Bustamante Y."/>
            <person name="Caleb T."/>
            <person name="Canada A."/>
            <person name="Cardenas V."/>
            <person name="Carter K."/>
            <person name="Chacko J."/>
            <person name="Chandrabose M.N."/>
            <person name="Chavez D."/>
            <person name="Chavez A."/>
            <person name="Chen L."/>
            <person name="Chu H.-S."/>
            <person name="Claassen K.J."/>
            <person name="Cockrell R."/>
            <person name="Collins M."/>
            <person name="Cooper J.A."/>
            <person name="Cree A."/>
            <person name="Curry S.M."/>
            <person name="Da Y."/>
            <person name="Dao M.D."/>
            <person name="Das B."/>
            <person name="Davila M.-L."/>
            <person name="Davy-Carroll L."/>
            <person name="Denson S."/>
            <person name="Dinh H."/>
            <person name="Ebong V.E."/>
            <person name="Edwards J.R."/>
            <person name="Egan A."/>
            <person name="El-Daye J."/>
            <person name="Escobedo L."/>
            <person name="Fernandez S."/>
            <person name="Fernando P.R."/>
            <person name="Flagg N."/>
            <person name="Forbes L.D."/>
            <person name="Fowler R.G."/>
            <person name="Fu Q."/>
            <person name="Gabisi R.A."/>
            <person name="Ganer J."/>
            <person name="Garbino Pronczuk A."/>
            <person name="Garcia R.M."/>
            <person name="Garner T."/>
            <person name="Garrett T.E."/>
            <person name="Gonzalez D.A."/>
            <person name="Hamid H."/>
            <person name="Hawkins E.S."/>
            <person name="Hirani K."/>
            <person name="Hogues M.E."/>
            <person name="Hollins B."/>
            <person name="Hsiao C.-H."/>
            <person name="Jabil R."/>
            <person name="James M.L."/>
            <person name="Jhangiani S.N."/>
            <person name="Johnson B."/>
            <person name="Johnson Q."/>
            <person name="Joshi V."/>
            <person name="Kalu J.B."/>
            <person name="Kam C."/>
            <person name="Kashfia A."/>
            <person name="Keebler J."/>
            <person name="Kisamo H."/>
            <person name="Kovar C.L."/>
            <person name="Lago L.A."/>
            <person name="Lai C.-Y."/>
            <person name="Laidlaw J."/>
            <person name="Lara F."/>
            <person name="Le T.-K."/>
            <person name="Lee S.L."/>
            <person name="Legall F.H."/>
            <person name="Lemon S.J."/>
            <person name="Lewis L.R."/>
            <person name="Li B."/>
            <person name="Liu Y."/>
            <person name="Liu Y.-S."/>
            <person name="Lopez J."/>
            <person name="Lozado R.J."/>
            <person name="Lu J."/>
            <person name="Madu R.C."/>
            <person name="Maheshwari M."/>
            <person name="Maheshwari R."/>
            <person name="Malloy K."/>
            <person name="Martinez E."/>
            <person name="Mathew T."/>
            <person name="Mercado I.C."/>
            <person name="Mercado C."/>
            <person name="Meyer B."/>
            <person name="Montgomery K."/>
            <person name="Morgan M.B."/>
            <person name="Munidasa M."/>
            <person name="Nazareth L.V."/>
            <person name="Nelson J."/>
            <person name="Ng B.M."/>
            <person name="Nguyen N.B."/>
            <person name="Nguyen P.Q."/>
            <person name="Nguyen T."/>
            <person name="Obregon M."/>
            <person name="Okwuonu G.O."/>
            <person name="Onwere C.G."/>
            <person name="Orozco G."/>
            <person name="Parra A."/>
            <person name="Patel S."/>
            <person name="Patil S."/>
            <person name="Perez A."/>
            <person name="Perez Y."/>
            <person name="Pham C."/>
            <person name="Primus E.L."/>
            <person name="Pu L.-L."/>
            <person name="Puazo M."/>
            <person name="Qin X."/>
            <person name="Quiroz J.B."/>
            <person name="Reese J."/>
            <person name="Richards S."/>
            <person name="Rives C.M."/>
            <person name="Robberts R."/>
            <person name="Ruiz S.J."/>
            <person name="Ruiz M.J."/>
            <person name="Santibanez J."/>
            <person name="Schneider B.W."/>
            <person name="Sisson I."/>
            <person name="Smith M."/>
            <person name="Sodergren E."/>
            <person name="Song X.-Z."/>
            <person name="Song B.B."/>
            <person name="Summersgill H."/>
            <person name="Thelus R."/>
            <person name="Thornton R.D."/>
            <person name="Trejos Z.Y."/>
            <person name="Usmani K."/>
            <person name="Vattathil S."/>
            <person name="Villasana D."/>
            <person name="Walker D.L."/>
            <person name="Wang S."/>
            <person name="Wang K."/>
            <person name="White C.S."/>
            <person name="Williams A.C."/>
            <person name="Williamson J."/>
            <person name="Wilson K."/>
            <person name="Woghiren I.O."/>
            <person name="Woodworth J.R."/>
            <person name="Worley K.C."/>
            <person name="Wright R.A."/>
            <person name="Wu W."/>
            <person name="Young L."/>
            <person name="Zhang L."/>
            <person name="Zhang J."/>
            <person name="Zhu Y."/>
            <person name="Muzny D.M."/>
            <person name="Weinstock G."/>
            <person name="Gibbs R.A."/>
        </authorList>
    </citation>
    <scope>NUCLEOTIDE SEQUENCE [LARGE SCALE GENOMIC DNA]</scope>
    <source>
        <strain evidence="2">LSR1</strain>
    </source>
</reference>
<name>A0A8R2D4L2_ACYPI</name>
<dbReference type="EnsemblMetazoa" id="XM_016805738.2">
    <property type="protein sequence ID" value="XP_016661227.1"/>
    <property type="gene ID" value="LOC107884171"/>
</dbReference>
<reference evidence="1" key="2">
    <citation type="submission" date="2022-06" db="UniProtKB">
        <authorList>
            <consortium name="EnsemblMetazoa"/>
        </authorList>
    </citation>
    <scope>IDENTIFICATION</scope>
</reference>
<keyword evidence="2" id="KW-1185">Reference proteome</keyword>
<organism evidence="1 2">
    <name type="scientific">Acyrthosiphon pisum</name>
    <name type="common">Pea aphid</name>
    <dbReference type="NCBI Taxonomy" id="7029"/>
    <lineage>
        <taxon>Eukaryota</taxon>
        <taxon>Metazoa</taxon>
        <taxon>Ecdysozoa</taxon>
        <taxon>Arthropoda</taxon>
        <taxon>Hexapoda</taxon>
        <taxon>Insecta</taxon>
        <taxon>Pterygota</taxon>
        <taxon>Neoptera</taxon>
        <taxon>Paraneoptera</taxon>
        <taxon>Hemiptera</taxon>
        <taxon>Sternorrhyncha</taxon>
        <taxon>Aphidomorpha</taxon>
        <taxon>Aphidoidea</taxon>
        <taxon>Aphididae</taxon>
        <taxon>Macrosiphini</taxon>
        <taxon>Acyrthosiphon</taxon>
    </lineage>
</organism>
<dbReference type="KEGG" id="api:107884171"/>
<sequence length="175" mass="19355">MVELQVLTDLPSSEFSVTTPVTEEVGEIEEPSNISSSLPHVQPIESDVLQSSQTYNTAERQFDIDELINCSEKPSVHQENCIQGTVETCSGCSGDAVTNPTVTAIISRHNVLDIELSSVAATVELQVLTDFPSSEFSVTTPVTEEVGEIEEPLNALILLKREKLYYNKEEKWQRL</sequence>
<protein>
    <submittedName>
        <fullName evidence="1">Uncharacterized protein</fullName>
    </submittedName>
</protein>
<dbReference type="Proteomes" id="UP000007819">
    <property type="component" value="Chromosome A1"/>
</dbReference>
<evidence type="ECO:0000313" key="2">
    <source>
        <dbReference type="Proteomes" id="UP000007819"/>
    </source>
</evidence>
<dbReference type="AlphaFoldDB" id="A0A8R2D4L2"/>
<dbReference type="GeneID" id="107884171"/>
<dbReference type="RefSeq" id="XP_016661227.1">
    <property type="nucleotide sequence ID" value="XM_016805738.2"/>
</dbReference>